<reference evidence="1 2" key="1">
    <citation type="submission" date="2017-04" db="EMBL/GenBank/DDBJ databases">
        <authorList>
            <person name="Afonso C.L."/>
            <person name="Miller P.J."/>
            <person name="Scott M.A."/>
            <person name="Spackman E."/>
            <person name="Goraichik I."/>
            <person name="Dimitrov K.M."/>
            <person name="Suarez D.L."/>
            <person name="Swayne D.E."/>
        </authorList>
    </citation>
    <scope>NUCLEOTIDE SEQUENCE [LARGE SCALE GENOMIC DNA]</scope>
    <source>
        <strain evidence="1 2">DSM 3385</strain>
    </source>
</reference>
<dbReference type="InterPro" id="IPR008309">
    <property type="entry name" value="YdbL"/>
</dbReference>
<evidence type="ECO:0000313" key="1">
    <source>
        <dbReference type="EMBL" id="SMC46025.1"/>
    </source>
</evidence>
<dbReference type="Pfam" id="PF07027">
    <property type="entry name" value="DUF1318"/>
    <property type="match status" value="1"/>
</dbReference>
<sequence length="123" mass="13678">MKKKQLISVGLILLFSLVFLVGGAVADDVKTRMKRRLPDIVKLKSQGLVGENARGYLAHVTAKKTGYNIIAAENKDRKAVYRLIAGQQGVTLEKVETLRALQIVKKAKPGDFLQKPDGSWYRK</sequence>
<organism evidence="1 2">
    <name type="scientific">Desulfocicer vacuolatum DSM 3385</name>
    <dbReference type="NCBI Taxonomy" id="1121400"/>
    <lineage>
        <taxon>Bacteria</taxon>
        <taxon>Pseudomonadati</taxon>
        <taxon>Thermodesulfobacteriota</taxon>
        <taxon>Desulfobacteria</taxon>
        <taxon>Desulfobacterales</taxon>
        <taxon>Desulfobacteraceae</taxon>
        <taxon>Desulfocicer</taxon>
    </lineage>
</organism>
<dbReference type="OrthoDB" id="198301at2"/>
<protein>
    <recommendedName>
        <fullName evidence="3">DUF1318 domain-containing protein</fullName>
    </recommendedName>
</protein>
<dbReference type="STRING" id="1121400.SAMN02746065_102186"/>
<dbReference type="RefSeq" id="WP_084066851.1">
    <property type="nucleotide sequence ID" value="NZ_FWXY01000002.1"/>
</dbReference>
<gene>
    <name evidence="1" type="ORF">SAMN02746065_102186</name>
</gene>
<proteinExistence type="predicted"/>
<dbReference type="Proteomes" id="UP000192418">
    <property type="component" value="Unassembled WGS sequence"/>
</dbReference>
<keyword evidence="2" id="KW-1185">Reference proteome</keyword>
<evidence type="ECO:0000313" key="2">
    <source>
        <dbReference type="Proteomes" id="UP000192418"/>
    </source>
</evidence>
<dbReference type="EMBL" id="FWXY01000002">
    <property type="protein sequence ID" value="SMC46025.1"/>
    <property type="molecule type" value="Genomic_DNA"/>
</dbReference>
<dbReference type="AlphaFoldDB" id="A0A1W1ZC86"/>
<name>A0A1W1ZC86_9BACT</name>
<accession>A0A1W1ZC86</accession>
<evidence type="ECO:0008006" key="3">
    <source>
        <dbReference type="Google" id="ProtNLM"/>
    </source>
</evidence>